<dbReference type="EMBL" id="SRMA01027134">
    <property type="protein sequence ID" value="TRY59333.1"/>
    <property type="molecule type" value="Genomic_DNA"/>
</dbReference>
<reference evidence="1 2" key="1">
    <citation type="journal article" date="2019" name="Sci. Data">
        <title>Hybrid genome assembly and annotation of Danionella translucida.</title>
        <authorList>
            <person name="Kadobianskyi M."/>
            <person name="Schulze L."/>
            <person name="Schuelke M."/>
            <person name="Judkewitz B."/>
        </authorList>
    </citation>
    <scope>NUCLEOTIDE SEQUENCE [LARGE SCALE GENOMIC DNA]</scope>
    <source>
        <strain evidence="1 2">Bolton</strain>
    </source>
</reference>
<name>A0A553N1M5_9TELE</name>
<dbReference type="AlphaFoldDB" id="A0A553N1M5"/>
<gene>
    <name evidence="1" type="ORF">DNTS_033560</name>
</gene>
<proteinExistence type="predicted"/>
<keyword evidence="2" id="KW-1185">Reference proteome</keyword>
<evidence type="ECO:0000313" key="1">
    <source>
        <dbReference type="EMBL" id="TRY59333.1"/>
    </source>
</evidence>
<protein>
    <submittedName>
        <fullName evidence="1">Uncharacterized protein</fullName>
    </submittedName>
</protein>
<comment type="caution">
    <text evidence="1">The sequence shown here is derived from an EMBL/GenBank/DDBJ whole genome shotgun (WGS) entry which is preliminary data.</text>
</comment>
<organism evidence="1 2">
    <name type="scientific">Danionella cerebrum</name>
    <dbReference type="NCBI Taxonomy" id="2873325"/>
    <lineage>
        <taxon>Eukaryota</taxon>
        <taxon>Metazoa</taxon>
        <taxon>Chordata</taxon>
        <taxon>Craniata</taxon>
        <taxon>Vertebrata</taxon>
        <taxon>Euteleostomi</taxon>
        <taxon>Actinopterygii</taxon>
        <taxon>Neopterygii</taxon>
        <taxon>Teleostei</taxon>
        <taxon>Ostariophysi</taxon>
        <taxon>Cypriniformes</taxon>
        <taxon>Danionidae</taxon>
        <taxon>Danioninae</taxon>
        <taxon>Danionella</taxon>
    </lineage>
</organism>
<accession>A0A553N1M5</accession>
<sequence>MMTIIFFSQVNAPLMVKKEPRMHPTLNELFSSEFIGLSWLRVWRSSWVGEHAVSLSKGARRFT</sequence>
<evidence type="ECO:0000313" key="2">
    <source>
        <dbReference type="Proteomes" id="UP000316079"/>
    </source>
</evidence>
<dbReference type="Proteomes" id="UP000316079">
    <property type="component" value="Unassembled WGS sequence"/>
</dbReference>